<reference evidence="16" key="2">
    <citation type="submission" date="2024-06" db="EMBL/GenBank/DDBJ databases">
        <title>Caproicibacterium argilliputei sp. nov, a novel caproic acid producing anaerobic bacterium isolated from pit mud.</title>
        <authorList>
            <person name="Zeng C."/>
        </authorList>
    </citation>
    <scope>NUCLEOTIDE SEQUENCE [LARGE SCALE GENOMIC DNA]</scope>
    <source>
        <strain evidence="16">ZCY20-5</strain>
    </source>
</reference>
<comment type="cofactor">
    <cofactor evidence="13">
        <name>iron-sulfur cluster</name>
        <dbReference type="ChEBI" id="CHEBI:30408"/>
    </cofactor>
</comment>
<accession>A0AA97D670</accession>
<comment type="similarity">
    <text evidence="2 13">Belongs to the CRISPR-associated exonuclease Cas4 family.</text>
</comment>
<dbReference type="GO" id="GO:0051536">
    <property type="term" value="F:iron-sulfur cluster binding"/>
    <property type="evidence" value="ECO:0007669"/>
    <property type="project" value="UniProtKB-KW"/>
</dbReference>
<dbReference type="InterPro" id="IPR013343">
    <property type="entry name" value="CRISPR-assoc_prot_Cas4"/>
</dbReference>
<evidence type="ECO:0000256" key="4">
    <source>
        <dbReference type="ARBA" id="ARBA00020049"/>
    </source>
</evidence>
<dbReference type="GO" id="GO:0046872">
    <property type="term" value="F:metal ion binding"/>
    <property type="evidence" value="ECO:0007669"/>
    <property type="project" value="UniProtKB-KW"/>
</dbReference>
<evidence type="ECO:0000313" key="16">
    <source>
        <dbReference type="Proteomes" id="UP001300604"/>
    </source>
</evidence>
<keyword evidence="5 13" id="KW-0540">Nuclease</keyword>
<evidence type="ECO:0000256" key="13">
    <source>
        <dbReference type="RuleBase" id="RU365022"/>
    </source>
</evidence>
<dbReference type="Pfam" id="PF01930">
    <property type="entry name" value="Cas_Cas4"/>
    <property type="match status" value="1"/>
</dbReference>
<reference evidence="15 16" key="1">
    <citation type="submission" date="2024-06" db="EMBL/GenBank/DDBJ databases">
        <title>Caproicibacterium argilliputei sp. nov, a novel caproic acid producing anaerobic bacterium isolated from pit mud.</title>
        <authorList>
            <person name="Xia S."/>
        </authorList>
    </citation>
    <scope>NUCLEOTIDE SEQUENCE [LARGE SCALE GENOMIC DNA]</scope>
    <source>
        <strain evidence="15 16">ZCY20-5</strain>
    </source>
</reference>
<dbReference type="GO" id="GO:0004527">
    <property type="term" value="F:exonuclease activity"/>
    <property type="evidence" value="ECO:0007669"/>
    <property type="project" value="UniProtKB-KW"/>
</dbReference>
<keyword evidence="6 13" id="KW-0479">Metal-binding</keyword>
<dbReference type="NCBIfam" id="TIGR00372">
    <property type="entry name" value="cas4"/>
    <property type="match status" value="1"/>
</dbReference>
<evidence type="ECO:0000256" key="7">
    <source>
        <dbReference type="ARBA" id="ARBA00022801"/>
    </source>
</evidence>
<keyword evidence="7 13" id="KW-0378">Hydrolase</keyword>
<evidence type="ECO:0000256" key="2">
    <source>
        <dbReference type="ARBA" id="ARBA00009189"/>
    </source>
</evidence>
<evidence type="ECO:0000256" key="11">
    <source>
        <dbReference type="ARBA" id="ARBA00023118"/>
    </source>
</evidence>
<comment type="function">
    <text evidence="13">CRISPR (clustered regularly interspaced short palindromic repeat) is an adaptive immune system that provides protection against mobile genetic elements (viruses, transposable elements and conjugative plasmids). CRISPR clusters contain sequences complementary to antecedent mobile elements and target invading nucleic acids. CRISPR clusters are transcribed and processed into CRISPR RNA (crRNA).</text>
</comment>
<keyword evidence="11 13" id="KW-0051">Antiviral defense</keyword>
<comment type="cofactor">
    <cofactor evidence="1">
        <name>[4Fe-4S] cluster</name>
        <dbReference type="ChEBI" id="CHEBI:49883"/>
    </cofactor>
</comment>
<protein>
    <recommendedName>
        <fullName evidence="4 13">CRISPR-associated exonuclease Cas4</fullName>
        <ecNumber evidence="3 13">3.1.12.1</ecNumber>
    </recommendedName>
</protein>
<keyword evidence="8 13" id="KW-0269">Exonuclease</keyword>
<evidence type="ECO:0000256" key="10">
    <source>
        <dbReference type="ARBA" id="ARBA00023014"/>
    </source>
</evidence>
<evidence type="ECO:0000256" key="6">
    <source>
        <dbReference type="ARBA" id="ARBA00022723"/>
    </source>
</evidence>
<dbReference type="AlphaFoldDB" id="A0AA97D670"/>
<dbReference type="InterPro" id="IPR051827">
    <property type="entry name" value="Cas4_exonuclease"/>
</dbReference>
<dbReference type="EC" id="3.1.12.1" evidence="3 13"/>
<dbReference type="InterPro" id="IPR011604">
    <property type="entry name" value="PDDEXK-like_dom_sf"/>
</dbReference>
<evidence type="ECO:0000256" key="1">
    <source>
        <dbReference type="ARBA" id="ARBA00001966"/>
    </source>
</evidence>
<reference evidence="16" key="3">
    <citation type="submission" date="2024-06" db="EMBL/GenBank/DDBJ databases">
        <authorList>
            <person name="Zeng C."/>
        </authorList>
    </citation>
    <scope>NUCLEOTIDE SEQUENCE [LARGE SCALE GENOMIC DNA]</scope>
    <source>
        <strain evidence="16">ZCY20-5</strain>
    </source>
</reference>
<dbReference type="Proteomes" id="UP001300604">
    <property type="component" value="Chromosome"/>
</dbReference>
<dbReference type="PANTHER" id="PTHR36531:SF6">
    <property type="entry name" value="DNA REPLICATION ATP-DEPENDENT HELICASE_NUCLEASE DNA2"/>
    <property type="match status" value="1"/>
</dbReference>
<evidence type="ECO:0000256" key="9">
    <source>
        <dbReference type="ARBA" id="ARBA00023004"/>
    </source>
</evidence>
<proteinExistence type="inferred from homology"/>
<keyword evidence="10 13" id="KW-0411">Iron-sulfur</keyword>
<gene>
    <name evidence="15" type="primary">cas4</name>
    <name evidence="15" type="ORF">PXC00_08740</name>
</gene>
<dbReference type="Gene3D" id="3.90.320.10">
    <property type="match status" value="1"/>
</dbReference>
<dbReference type="InterPro" id="IPR022765">
    <property type="entry name" value="Dna2/Cas4_DUF83"/>
</dbReference>
<organism evidence="15 16">
    <name type="scientific">Caproicibacterium argilliputei</name>
    <dbReference type="NCBI Taxonomy" id="3030016"/>
    <lineage>
        <taxon>Bacteria</taxon>
        <taxon>Bacillati</taxon>
        <taxon>Bacillota</taxon>
        <taxon>Clostridia</taxon>
        <taxon>Eubacteriales</taxon>
        <taxon>Oscillospiraceae</taxon>
        <taxon>Caproicibacterium</taxon>
    </lineage>
</organism>
<evidence type="ECO:0000256" key="12">
    <source>
        <dbReference type="ARBA" id="ARBA00023211"/>
    </source>
</evidence>
<sequence length="236" mass="27152">MECRSGTRLLFSLMETDETLPLSYLSQYGYCPRRAGLLMLDRAWAESADTMMGAAEHERVHTQRKERRGNLIQFYEFPVFSVELGLSGFCDCVEATASGNGAKLPEISGKWALYPVEYKHGVMRTEREYELQLCGQAMCLEEKYKVEILEGSLFYIDSHRRQPVALDTKLREETRYTARMLAEMMQSGKVPDPTLSARCKKCSLKEICHPEWSRSAADYCKNLRKQLLEEETLCEN</sequence>
<evidence type="ECO:0000259" key="14">
    <source>
        <dbReference type="Pfam" id="PF01930"/>
    </source>
</evidence>
<dbReference type="EMBL" id="CP135996">
    <property type="protein sequence ID" value="WOC31310.1"/>
    <property type="molecule type" value="Genomic_DNA"/>
</dbReference>
<comment type="cofactor">
    <cofactor evidence="13">
        <name>Mg(2+)</name>
        <dbReference type="ChEBI" id="CHEBI:18420"/>
    </cofactor>
    <cofactor evidence="13">
        <name>Mn(2+)</name>
        <dbReference type="ChEBI" id="CHEBI:29035"/>
    </cofactor>
    <text evidence="13">Mg(2+) or Mn(2+) required for ssDNA cleavage activity.</text>
</comment>
<evidence type="ECO:0000313" key="15">
    <source>
        <dbReference type="EMBL" id="WOC31310.1"/>
    </source>
</evidence>
<name>A0AA97D670_9FIRM</name>
<keyword evidence="12 13" id="KW-0464">Manganese</keyword>
<keyword evidence="9 13" id="KW-0408">Iron</keyword>
<evidence type="ECO:0000256" key="5">
    <source>
        <dbReference type="ARBA" id="ARBA00022722"/>
    </source>
</evidence>
<keyword evidence="16" id="KW-1185">Reference proteome</keyword>
<evidence type="ECO:0000256" key="8">
    <source>
        <dbReference type="ARBA" id="ARBA00022839"/>
    </source>
</evidence>
<evidence type="ECO:0000256" key="3">
    <source>
        <dbReference type="ARBA" id="ARBA00012768"/>
    </source>
</evidence>
<dbReference type="PANTHER" id="PTHR36531">
    <property type="entry name" value="CRISPR-ASSOCIATED EXONUCLEASE CAS4"/>
    <property type="match status" value="1"/>
</dbReference>
<feature type="domain" description="DUF83" evidence="14">
    <location>
        <begin position="24"/>
        <end position="209"/>
    </location>
</feature>
<dbReference type="KEGG" id="carl:PXC00_08740"/>
<dbReference type="RefSeq" id="WP_316934918.1">
    <property type="nucleotide sequence ID" value="NZ_CP135996.1"/>
</dbReference>
<dbReference type="GO" id="GO:0051607">
    <property type="term" value="P:defense response to virus"/>
    <property type="evidence" value="ECO:0007669"/>
    <property type="project" value="UniProtKB-KW"/>
</dbReference>